<evidence type="ECO:0000313" key="2">
    <source>
        <dbReference type="Proteomes" id="UP000219452"/>
    </source>
</evidence>
<dbReference type="AlphaFoldDB" id="A0A286FAT2"/>
<proteinExistence type="predicted"/>
<organism evidence="1 2">
    <name type="scientific">Spirosoma fluviale</name>
    <dbReference type="NCBI Taxonomy" id="1597977"/>
    <lineage>
        <taxon>Bacteria</taxon>
        <taxon>Pseudomonadati</taxon>
        <taxon>Bacteroidota</taxon>
        <taxon>Cytophagia</taxon>
        <taxon>Cytophagales</taxon>
        <taxon>Cytophagaceae</taxon>
        <taxon>Spirosoma</taxon>
    </lineage>
</organism>
<dbReference type="Proteomes" id="UP000219452">
    <property type="component" value="Unassembled WGS sequence"/>
</dbReference>
<evidence type="ECO:0000313" key="1">
    <source>
        <dbReference type="EMBL" id="SOD80206.1"/>
    </source>
</evidence>
<dbReference type="EMBL" id="OCNH01000001">
    <property type="protein sequence ID" value="SOD80206.1"/>
    <property type="molecule type" value="Genomic_DNA"/>
</dbReference>
<sequence length="113" mass="12781">MLGLTVGTAFGQIPSPVPPPSGTWSDVHTAQIQKQFRQPAPPPQGGFWVVEENRKTHAPIVVHYYTDQLAKIQTDTLYTKRLNLKRRNNVEGLNERLSDLLKQEHGQIAVKER</sequence>
<accession>A0A286FAT2</accession>
<keyword evidence="2" id="KW-1185">Reference proteome</keyword>
<protein>
    <submittedName>
        <fullName evidence="1">Uncharacterized protein</fullName>
    </submittedName>
</protein>
<gene>
    <name evidence="1" type="ORF">SAMN06269250_1286</name>
</gene>
<name>A0A286FAT2_9BACT</name>
<reference evidence="2" key="1">
    <citation type="submission" date="2017-09" db="EMBL/GenBank/DDBJ databases">
        <authorList>
            <person name="Varghese N."/>
            <person name="Submissions S."/>
        </authorList>
    </citation>
    <scope>NUCLEOTIDE SEQUENCE [LARGE SCALE GENOMIC DNA]</scope>
    <source>
        <strain evidence="2">DSM 29961</strain>
    </source>
</reference>